<sequence>MLFHLFILFQLLPCGYFACTRKLLHTTGTEDQSKEEEQANAFLGRHLLANRFDFELFTPGNLERECFEEVCNYEEAREVFENDDFWKKYTEGKRSMDTRPSRLDVTALLVGLIAAGVAVVIFGLLVWYFCKGSCKENLSRAGWLESFCCLPSL</sequence>
<evidence type="ECO:0000313" key="6">
    <source>
        <dbReference type="Proteomes" id="UP000314982"/>
    </source>
</evidence>
<dbReference type="Ensembl" id="ENSHHUT00000004865.1">
    <property type="protein sequence ID" value="ENSHHUP00000004706.1"/>
    <property type="gene ID" value="ENSHHUG00000002930.1"/>
</dbReference>
<dbReference type="InterPro" id="IPR050442">
    <property type="entry name" value="Peptidase_S1_coag_factors"/>
</dbReference>
<feature type="domain" description="Gla" evidence="4">
    <location>
        <begin position="49"/>
        <end position="91"/>
    </location>
</feature>
<dbReference type="STRING" id="62062.ENSHHUP00000004706"/>
<feature type="transmembrane region" description="Helical" evidence="2">
    <location>
        <begin position="105"/>
        <end position="130"/>
    </location>
</feature>
<reference evidence="5" key="2">
    <citation type="submission" date="2025-08" db="UniProtKB">
        <authorList>
            <consortium name="Ensembl"/>
        </authorList>
    </citation>
    <scope>IDENTIFICATION</scope>
</reference>
<dbReference type="GO" id="GO:0005615">
    <property type="term" value="C:extracellular space"/>
    <property type="evidence" value="ECO:0007669"/>
    <property type="project" value="TreeGrafter"/>
</dbReference>
<dbReference type="InterPro" id="IPR035972">
    <property type="entry name" value="GLA-like_dom_SF"/>
</dbReference>
<evidence type="ECO:0000256" key="1">
    <source>
        <dbReference type="ARBA" id="ARBA00023157"/>
    </source>
</evidence>
<dbReference type="PROSITE" id="PS50998">
    <property type="entry name" value="GLA_2"/>
    <property type="match status" value="1"/>
</dbReference>
<evidence type="ECO:0000259" key="4">
    <source>
        <dbReference type="PROSITE" id="PS50998"/>
    </source>
</evidence>
<dbReference type="InterPro" id="IPR017857">
    <property type="entry name" value="Coagulation_fac-like_Gla_dom"/>
</dbReference>
<dbReference type="GO" id="GO:0005509">
    <property type="term" value="F:calcium ion binding"/>
    <property type="evidence" value="ECO:0007669"/>
    <property type="project" value="InterPro"/>
</dbReference>
<keyword evidence="1" id="KW-1015">Disulfide bond</keyword>
<reference evidence="6" key="1">
    <citation type="submission" date="2018-06" db="EMBL/GenBank/DDBJ databases">
        <title>Genome assembly of Danube salmon.</title>
        <authorList>
            <person name="Macqueen D.J."/>
            <person name="Gundappa M.K."/>
        </authorList>
    </citation>
    <scope>NUCLEOTIDE SEQUENCE [LARGE SCALE GENOMIC DNA]</scope>
</reference>
<keyword evidence="3" id="KW-0732">Signal</keyword>
<evidence type="ECO:0000256" key="2">
    <source>
        <dbReference type="SAM" id="Phobius"/>
    </source>
</evidence>
<evidence type="ECO:0000256" key="3">
    <source>
        <dbReference type="SAM" id="SignalP"/>
    </source>
</evidence>
<organism evidence="5 6">
    <name type="scientific">Hucho hucho</name>
    <name type="common">huchen</name>
    <dbReference type="NCBI Taxonomy" id="62062"/>
    <lineage>
        <taxon>Eukaryota</taxon>
        <taxon>Metazoa</taxon>
        <taxon>Chordata</taxon>
        <taxon>Craniata</taxon>
        <taxon>Vertebrata</taxon>
        <taxon>Euteleostomi</taxon>
        <taxon>Actinopterygii</taxon>
        <taxon>Neopterygii</taxon>
        <taxon>Teleostei</taxon>
        <taxon>Protacanthopterygii</taxon>
        <taxon>Salmoniformes</taxon>
        <taxon>Salmonidae</taxon>
        <taxon>Salmoninae</taxon>
        <taxon>Hucho</taxon>
    </lineage>
</organism>
<reference evidence="5" key="3">
    <citation type="submission" date="2025-09" db="UniProtKB">
        <authorList>
            <consortium name="Ensembl"/>
        </authorList>
    </citation>
    <scope>IDENTIFICATION</scope>
</reference>
<protein>
    <submittedName>
        <fullName evidence="5">Proline rich Gla (G-carboxyglutamic acid) 4 (transmembrane)</fullName>
    </submittedName>
</protein>
<dbReference type="PRINTS" id="PR00001">
    <property type="entry name" value="GLABLOOD"/>
</dbReference>
<proteinExistence type="predicted"/>
<dbReference type="Pfam" id="PF00594">
    <property type="entry name" value="Gla"/>
    <property type="match status" value="1"/>
</dbReference>
<dbReference type="Gene3D" id="4.10.740.10">
    <property type="entry name" value="Coagulation Factor IX"/>
    <property type="match status" value="1"/>
</dbReference>
<keyword evidence="2" id="KW-0472">Membrane</keyword>
<dbReference type="FunFam" id="4.10.740.10:FF:000001">
    <property type="entry name" value="vitamin K-dependent protein S"/>
    <property type="match status" value="1"/>
</dbReference>
<feature type="signal peptide" evidence="3">
    <location>
        <begin position="1"/>
        <end position="17"/>
    </location>
</feature>
<name>A0A4W5JYB0_9TELE</name>
<dbReference type="InterPro" id="IPR000294">
    <property type="entry name" value="GLA_domain"/>
</dbReference>
<dbReference type="Proteomes" id="UP000314982">
    <property type="component" value="Unassembled WGS sequence"/>
</dbReference>
<keyword evidence="6" id="KW-1185">Reference proteome</keyword>
<dbReference type="GO" id="GO:0005886">
    <property type="term" value="C:plasma membrane"/>
    <property type="evidence" value="ECO:0007669"/>
    <property type="project" value="TreeGrafter"/>
</dbReference>
<dbReference type="SMART" id="SM00069">
    <property type="entry name" value="GLA"/>
    <property type="match status" value="1"/>
</dbReference>
<dbReference type="PANTHER" id="PTHR24278">
    <property type="entry name" value="COAGULATION FACTOR"/>
    <property type="match status" value="1"/>
</dbReference>
<feature type="chain" id="PRO_5021479419" evidence="3">
    <location>
        <begin position="18"/>
        <end position="153"/>
    </location>
</feature>
<dbReference type="SUPFAM" id="SSF57630">
    <property type="entry name" value="GLA-domain"/>
    <property type="match status" value="1"/>
</dbReference>
<dbReference type="GeneTree" id="ENSGT00940000158268"/>
<dbReference type="PANTHER" id="PTHR24278:SF38">
    <property type="entry name" value="TRANSMEMBRANE GAMMA-CARBOXYGLUTAMIC ACID PROTEIN 4"/>
    <property type="match status" value="1"/>
</dbReference>
<keyword evidence="2" id="KW-0812">Transmembrane</keyword>
<keyword evidence="2" id="KW-1133">Transmembrane helix</keyword>
<evidence type="ECO:0000313" key="5">
    <source>
        <dbReference type="Ensembl" id="ENSHHUP00000004706.1"/>
    </source>
</evidence>
<dbReference type="AlphaFoldDB" id="A0A4W5JYB0"/>
<accession>A0A4W5JYB0</accession>